<dbReference type="Pfam" id="PF26125">
    <property type="entry name" value="AcrVA2-like"/>
    <property type="match status" value="1"/>
</dbReference>
<keyword evidence="1" id="KW-0614">Plasmid</keyword>
<geneLocation type="plasmid" evidence="1 2">
    <name>pANSO36C</name>
</geneLocation>
<name>A0ABM7ZCE7_NOSCO</name>
<protein>
    <submittedName>
        <fullName evidence="1">Uncharacterized protein</fullName>
    </submittedName>
</protein>
<sequence length="297" mass="34481">MASPGVLKAQRMSKKPRGWFNEIVIRPVVHVDGYESYEKICGIVAEFYYSSEEQNLLRQLRTNPKDSRYITLYTLFKVGQAKCPAYWVNNDLLSALMQSNLDVEVDDLQWAMKTGFFMLPKGVVLSPEKRSIDTIFWHCDTSDDLLYWAAIDRDTVFCRRLKISDNFKKFTYTDTQDFNSQVVTDFNQYLQSIFLRLILIMECRPELVDTTSELVRVNRGFGKAQAQDFYQPLWLGFGYRLKREGTQSSEGSSGTHGSKSVHWRRGFLRNQPYGEGRQQRKLVWIEPVLVMGGKELS</sequence>
<organism evidence="1 2">
    <name type="scientific">Nostoc cf. commune SO-36</name>
    <dbReference type="NCBI Taxonomy" id="449208"/>
    <lineage>
        <taxon>Bacteria</taxon>
        <taxon>Bacillati</taxon>
        <taxon>Cyanobacteriota</taxon>
        <taxon>Cyanophyceae</taxon>
        <taxon>Nostocales</taxon>
        <taxon>Nostocaceae</taxon>
        <taxon>Nostoc</taxon>
    </lineage>
</organism>
<dbReference type="EMBL" id="AP025735">
    <property type="protein sequence ID" value="BDI20998.1"/>
    <property type="molecule type" value="Genomic_DNA"/>
</dbReference>
<reference evidence="1" key="1">
    <citation type="submission" date="2022-04" db="EMBL/GenBank/DDBJ databases">
        <title>Complete genome sequence of a cyanobacterium, Nostoc sp. SO-36, isolated in Antarctica.</title>
        <authorList>
            <person name="Kanesaki Y."/>
            <person name="Effendi D."/>
            <person name="Sakamoto T."/>
            <person name="Ohtani S."/>
            <person name="Awai K."/>
        </authorList>
    </citation>
    <scope>NUCLEOTIDE SEQUENCE</scope>
    <source>
        <strain evidence="1">SO-36</strain>
        <plasmid evidence="1">pANSO36C</plasmid>
    </source>
</reference>
<evidence type="ECO:0000313" key="1">
    <source>
        <dbReference type="EMBL" id="BDI20998.1"/>
    </source>
</evidence>
<evidence type="ECO:0000313" key="2">
    <source>
        <dbReference type="Proteomes" id="UP001055453"/>
    </source>
</evidence>
<keyword evidence="2" id="KW-1185">Reference proteome</keyword>
<dbReference type="InterPro" id="IPR058915">
    <property type="entry name" value="AcrVA2-like"/>
</dbReference>
<accession>A0ABM7ZCE7</accession>
<dbReference type="Proteomes" id="UP001055453">
    <property type="component" value="Plasmid pANSO36C"/>
</dbReference>
<gene>
    <name evidence="1" type="ORF">ANSO36C_68000</name>
</gene>
<proteinExistence type="predicted"/>